<evidence type="ECO:0000256" key="4">
    <source>
        <dbReference type="ARBA" id="ARBA00022679"/>
    </source>
</evidence>
<evidence type="ECO:0000256" key="3">
    <source>
        <dbReference type="ARBA" id="ARBA00022676"/>
    </source>
</evidence>
<dbReference type="Pfam" id="PF01501">
    <property type="entry name" value="Glyco_transf_8"/>
    <property type="match status" value="1"/>
</dbReference>
<dbReference type="InterPro" id="IPR029044">
    <property type="entry name" value="Nucleotide-diphossugar_trans"/>
</dbReference>
<dbReference type="EMBL" id="QGKY02000164">
    <property type="protein sequence ID" value="KAF2592347.1"/>
    <property type="molecule type" value="Genomic_DNA"/>
</dbReference>
<evidence type="ECO:0000256" key="5">
    <source>
        <dbReference type="RuleBase" id="RU362027"/>
    </source>
</evidence>
<dbReference type="GO" id="GO:0000139">
    <property type="term" value="C:Golgi membrane"/>
    <property type="evidence" value="ECO:0007669"/>
    <property type="project" value="UniProtKB-SubCell"/>
</dbReference>
<evidence type="ECO:0000256" key="2">
    <source>
        <dbReference type="ARBA" id="ARBA00006351"/>
    </source>
</evidence>
<dbReference type="GO" id="GO:0071555">
    <property type="term" value="P:cell wall organization"/>
    <property type="evidence" value="ECO:0007669"/>
    <property type="project" value="UniProtKB-KW"/>
</dbReference>
<dbReference type="PANTHER" id="PTHR32116:SF31">
    <property type="entry name" value="GALACTURONOSYLTRANSFERASE 8"/>
    <property type="match status" value="1"/>
</dbReference>
<comment type="caution">
    <text evidence="6">The sequence shown here is derived from an EMBL/GenBank/DDBJ whole genome shotgun (WGS) entry which is preliminary data.</text>
</comment>
<sequence>MFFLYCACAIDDEVSSVSGGEICYEECRPWKHVLHVVTNLGAMQPLESPNLQNFFLENKLENAPKDTLNMKILLLDDDVVVQKDLTGHWEIDMNRKVNGGCRDLCRFVPLLERGQLLKADPYLGLREANITFPTES</sequence>
<keyword evidence="5" id="KW-0961">Cell wall biogenesis/degradation</keyword>
<evidence type="ECO:0000313" key="6">
    <source>
        <dbReference type="EMBL" id="KAF2592347.1"/>
    </source>
</evidence>
<dbReference type="PANTHER" id="PTHR32116">
    <property type="entry name" value="GALACTURONOSYLTRANSFERASE 4-RELATED"/>
    <property type="match status" value="1"/>
</dbReference>
<dbReference type="GO" id="GO:0047262">
    <property type="term" value="F:polygalacturonate 4-alpha-galacturonosyltransferase activity"/>
    <property type="evidence" value="ECO:0007669"/>
    <property type="project" value="InterPro"/>
</dbReference>
<dbReference type="InterPro" id="IPR002495">
    <property type="entry name" value="Glyco_trans_8"/>
</dbReference>
<comment type="subcellular location">
    <subcellularLocation>
        <location evidence="5">Golgi apparatus membrane</location>
        <topology evidence="5">Single-pass type II membrane protein</topology>
    </subcellularLocation>
</comment>
<dbReference type="Gene3D" id="3.90.550.10">
    <property type="entry name" value="Spore Coat Polysaccharide Biosynthesis Protein SpsA, Chain A"/>
    <property type="match status" value="1"/>
</dbReference>
<keyword evidence="5" id="KW-0333">Golgi apparatus</keyword>
<comment type="pathway">
    <text evidence="1 5">Glycan metabolism; pectin biosynthesis.</text>
</comment>
<dbReference type="SUPFAM" id="SSF53448">
    <property type="entry name" value="Nucleotide-diphospho-sugar transferases"/>
    <property type="match status" value="1"/>
</dbReference>
<dbReference type="InterPro" id="IPR029993">
    <property type="entry name" value="GAUT"/>
</dbReference>
<keyword evidence="3 5" id="KW-0328">Glycosyltransferase</keyword>
<organism evidence="6">
    <name type="scientific">Brassica cretica</name>
    <name type="common">Mustard</name>
    <dbReference type="NCBI Taxonomy" id="69181"/>
    <lineage>
        <taxon>Eukaryota</taxon>
        <taxon>Viridiplantae</taxon>
        <taxon>Streptophyta</taxon>
        <taxon>Embryophyta</taxon>
        <taxon>Tracheophyta</taxon>
        <taxon>Spermatophyta</taxon>
        <taxon>Magnoliopsida</taxon>
        <taxon>eudicotyledons</taxon>
        <taxon>Gunneridae</taxon>
        <taxon>Pentapetalae</taxon>
        <taxon>rosids</taxon>
        <taxon>malvids</taxon>
        <taxon>Brassicales</taxon>
        <taxon>Brassicaceae</taxon>
        <taxon>Brassiceae</taxon>
        <taxon>Brassica</taxon>
    </lineage>
</organism>
<keyword evidence="4" id="KW-0808">Transferase</keyword>
<gene>
    <name evidence="6" type="ORF">F2Q70_00043904</name>
</gene>
<reference evidence="6" key="1">
    <citation type="submission" date="2019-12" db="EMBL/GenBank/DDBJ databases">
        <title>Genome sequencing and annotation of Brassica cretica.</title>
        <authorList>
            <person name="Studholme D.J."/>
            <person name="Sarris P.F."/>
        </authorList>
    </citation>
    <scope>NUCLEOTIDE SEQUENCE</scope>
    <source>
        <strain evidence="6">PFS-102/07</strain>
        <tissue evidence="6">Leaf</tissue>
    </source>
</reference>
<evidence type="ECO:0000256" key="1">
    <source>
        <dbReference type="ARBA" id="ARBA00004877"/>
    </source>
</evidence>
<protein>
    <recommendedName>
        <fullName evidence="5">Hexosyltransferase</fullName>
        <ecNumber evidence="5">2.4.1.-</ecNumber>
    </recommendedName>
</protein>
<dbReference type="EC" id="2.4.1.-" evidence="5"/>
<accession>A0A8S9KEX0</accession>
<name>A0A8S9KEX0_BRACR</name>
<dbReference type="AlphaFoldDB" id="A0A8S9KEX0"/>
<proteinExistence type="inferred from homology"/>
<comment type="similarity">
    <text evidence="2 5">Belongs to the glycosyltransferase 8 family.</text>
</comment>